<keyword evidence="4" id="KW-0378">Hydrolase</keyword>
<dbReference type="RefSeq" id="WP_126806837.1">
    <property type="nucleotide sequence ID" value="NZ_NGKA01000002.1"/>
</dbReference>
<dbReference type="Pfam" id="PF01694">
    <property type="entry name" value="Rhomboid"/>
    <property type="match status" value="1"/>
</dbReference>
<evidence type="ECO:0000256" key="3">
    <source>
        <dbReference type="ARBA" id="ARBA00022692"/>
    </source>
</evidence>
<protein>
    <recommendedName>
        <fullName evidence="9">Peptidase S54 rhomboid domain-containing protein</fullName>
    </recommendedName>
</protein>
<keyword evidence="2" id="KW-0645">Protease</keyword>
<comment type="caution">
    <text evidence="10">The sequence shown here is derived from an EMBL/GenBank/DDBJ whole genome shotgun (WGS) entry which is preliminary data.</text>
</comment>
<evidence type="ECO:0000256" key="7">
    <source>
        <dbReference type="ARBA" id="ARBA00023136"/>
    </source>
</evidence>
<proteinExistence type="predicted"/>
<dbReference type="InterPro" id="IPR002610">
    <property type="entry name" value="Peptidase_S54_rhomboid-like"/>
</dbReference>
<dbReference type="InterPro" id="IPR022764">
    <property type="entry name" value="Peptidase_S54_rhomboid_dom"/>
</dbReference>
<reference evidence="10 11" key="1">
    <citation type="submission" date="2017-05" db="EMBL/GenBank/DDBJ databases">
        <title>Vagococcus spp. assemblies.</title>
        <authorList>
            <person name="Gulvik C.A."/>
        </authorList>
    </citation>
    <scope>NUCLEOTIDE SEQUENCE [LARGE SCALE GENOMIC DNA]</scope>
    <source>
        <strain evidence="10 11">CCUG 51432</strain>
    </source>
</reference>
<feature type="domain" description="Peptidase S54 rhomboid" evidence="9">
    <location>
        <begin position="67"/>
        <end position="206"/>
    </location>
</feature>
<evidence type="ECO:0000256" key="4">
    <source>
        <dbReference type="ARBA" id="ARBA00022801"/>
    </source>
</evidence>
<comment type="subcellular location">
    <subcellularLocation>
        <location evidence="1">Membrane</location>
        <topology evidence="1">Multi-pass membrane protein</topology>
    </subcellularLocation>
</comment>
<feature type="transmembrane region" description="Helical" evidence="8">
    <location>
        <begin position="108"/>
        <end position="127"/>
    </location>
</feature>
<evidence type="ECO:0000256" key="8">
    <source>
        <dbReference type="SAM" id="Phobius"/>
    </source>
</evidence>
<name>A0A430B4B7_9ENTE</name>
<organism evidence="10 11">
    <name type="scientific">Vagococcus elongatus</name>
    <dbReference type="NCBI Taxonomy" id="180344"/>
    <lineage>
        <taxon>Bacteria</taxon>
        <taxon>Bacillati</taxon>
        <taxon>Bacillota</taxon>
        <taxon>Bacilli</taxon>
        <taxon>Lactobacillales</taxon>
        <taxon>Enterococcaceae</taxon>
        <taxon>Vagococcus</taxon>
    </lineage>
</organism>
<dbReference type="Proteomes" id="UP000287605">
    <property type="component" value="Unassembled WGS sequence"/>
</dbReference>
<feature type="transmembrane region" description="Helical" evidence="8">
    <location>
        <begin position="164"/>
        <end position="182"/>
    </location>
</feature>
<keyword evidence="6 8" id="KW-1133">Transmembrane helix</keyword>
<evidence type="ECO:0000256" key="5">
    <source>
        <dbReference type="ARBA" id="ARBA00022825"/>
    </source>
</evidence>
<keyword evidence="3 8" id="KW-0812">Transmembrane</keyword>
<evidence type="ECO:0000313" key="11">
    <source>
        <dbReference type="Proteomes" id="UP000287605"/>
    </source>
</evidence>
<feature type="transmembrane region" description="Helical" evidence="8">
    <location>
        <begin position="76"/>
        <end position="96"/>
    </location>
</feature>
<evidence type="ECO:0000256" key="6">
    <source>
        <dbReference type="ARBA" id="ARBA00022989"/>
    </source>
</evidence>
<keyword evidence="11" id="KW-1185">Reference proteome</keyword>
<dbReference type="EMBL" id="NGKA01000002">
    <property type="protein sequence ID" value="RSU15174.1"/>
    <property type="molecule type" value="Genomic_DNA"/>
</dbReference>
<sequence length="251" mass="28198">MNFNNISWRRLKNESWVTMLFLGAQVIIFILMTLTGLSKGHGLSGTYSGEILHQFGAITARDIVIYREYWRFLTPAFVHIGWAHLLFNSFFLYFAGRDLEEVMGHVRFFFFYLLCAMGGNIFSFALTSPETNSISAGASTALFGLFGGFIALGRIFPYNPKIQYMARNMLTLAVLNILLNLFSPSIDMLGHIGGLLSGLLLGFAFSAPNLKGNRYDFVEDNIHRRIVCGLGYVIGIVVLLLYAAKVYGMYY</sequence>
<feature type="transmembrane region" description="Helical" evidence="8">
    <location>
        <begin position="226"/>
        <end position="244"/>
    </location>
</feature>
<evidence type="ECO:0000256" key="2">
    <source>
        <dbReference type="ARBA" id="ARBA00022670"/>
    </source>
</evidence>
<evidence type="ECO:0000256" key="1">
    <source>
        <dbReference type="ARBA" id="ARBA00004141"/>
    </source>
</evidence>
<dbReference type="InterPro" id="IPR035952">
    <property type="entry name" value="Rhomboid-like_sf"/>
</dbReference>
<feature type="transmembrane region" description="Helical" evidence="8">
    <location>
        <begin position="133"/>
        <end position="152"/>
    </location>
</feature>
<feature type="transmembrane region" description="Helical" evidence="8">
    <location>
        <begin position="188"/>
        <end position="205"/>
    </location>
</feature>
<dbReference type="GO" id="GO:0016020">
    <property type="term" value="C:membrane"/>
    <property type="evidence" value="ECO:0007669"/>
    <property type="project" value="UniProtKB-SubCell"/>
</dbReference>
<accession>A0A430B4B7</accession>
<dbReference type="AlphaFoldDB" id="A0A430B4B7"/>
<dbReference type="PANTHER" id="PTHR22936">
    <property type="entry name" value="RHOMBOID-RELATED"/>
    <property type="match status" value="1"/>
</dbReference>
<dbReference type="PANTHER" id="PTHR22936:SF69">
    <property type="entry name" value="RHOMBOID-LIKE PROTEIN"/>
    <property type="match status" value="1"/>
</dbReference>
<dbReference type="OrthoDB" id="9813074at2"/>
<evidence type="ECO:0000313" key="10">
    <source>
        <dbReference type="EMBL" id="RSU15174.1"/>
    </source>
</evidence>
<gene>
    <name evidence="10" type="ORF">CBF29_02240</name>
</gene>
<feature type="transmembrane region" description="Helical" evidence="8">
    <location>
        <begin position="16"/>
        <end position="37"/>
    </location>
</feature>
<dbReference type="GO" id="GO:0006508">
    <property type="term" value="P:proteolysis"/>
    <property type="evidence" value="ECO:0007669"/>
    <property type="project" value="UniProtKB-KW"/>
</dbReference>
<dbReference type="GO" id="GO:0004252">
    <property type="term" value="F:serine-type endopeptidase activity"/>
    <property type="evidence" value="ECO:0007669"/>
    <property type="project" value="InterPro"/>
</dbReference>
<dbReference type="Gene3D" id="1.20.1540.10">
    <property type="entry name" value="Rhomboid-like"/>
    <property type="match status" value="1"/>
</dbReference>
<dbReference type="SUPFAM" id="SSF144091">
    <property type="entry name" value="Rhomboid-like"/>
    <property type="match status" value="1"/>
</dbReference>
<keyword evidence="5" id="KW-0720">Serine protease</keyword>
<keyword evidence="7 8" id="KW-0472">Membrane</keyword>
<evidence type="ECO:0000259" key="9">
    <source>
        <dbReference type="Pfam" id="PF01694"/>
    </source>
</evidence>